<evidence type="ECO:0000313" key="5">
    <source>
        <dbReference type="Proteomes" id="UP000663829"/>
    </source>
</evidence>
<comment type="caution">
    <text evidence="1">The sequence shown here is derived from an EMBL/GenBank/DDBJ whole genome shotgun (WGS) entry which is preliminary data.</text>
</comment>
<dbReference type="Proteomes" id="UP000677228">
    <property type="component" value="Unassembled WGS sequence"/>
</dbReference>
<evidence type="ECO:0000313" key="3">
    <source>
        <dbReference type="EMBL" id="CAF3988961.1"/>
    </source>
</evidence>
<evidence type="ECO:0000313" key="4">
    <source>
        <dbReference type="EMBL" id="CAF4132421.1"/>
    </source>
</evidence>
<dbReference type="EMBL" id="CAJNOQ010009476">
    <property type="protein sequence ID" value="CAF1226027.1"/>
    <property type="molecule type" value="Genomic_DNA"/>
</dbReference>
<dbReference type="OrthoDB" id="7769523at2759"/>
<dbReference type="EMBL" id="CAJOBA010042405">
    <property type="protein sequence ID" value="CAF4132421.1"/>
    <property type="molecule type" value="Genomic_DNA"/>
</dbReference>
<evidence type="ECO:0000313" key="1">
    <source>
        <dbReference type="EMBL" id="CAF1226027.1"/>
    </source>
</evidence>
<dbReference type="Proteomes" id="UP000681722">
    <property type="component" value="Unassembled WGS sequence"/>
</dbReference>
<evidence type="ECO:0008006" key="6">
    <source>
        <dbReference type="Google" id="ProtNLM"/>
    </source>
</evidence>
<sequence length="223" mass="25444">MTNGFKDGYFGIQINSPTERRILFSIWSNYETDDPREVPTEDRITLLQKGQGVTAQSFGCEGCGGQSFINLKWKTETVYKLLIHAEASGTDSTIFIGYYLTPENNEWQMVAKWHKPKTCAKLLSGLYSFVENFAENGNDAFGALYGNQWVKTTDEEWICMNKAKVSTTANEHKHQRYDWGAGVKNKWFYMFSGGFTRTNVSKYGDDITRPLDITPPDIRNLPK</sequence>
<dbReference type="EMBL" id="CAJNOK010020802">
    <property type="protein sequence ID" value="CAF1322129.1"/>
    <property type="molecule type" value="Genomic_DNA"/>
</dbReference>
<name>A0A814Y6F8_9BILA</name>
<dbReference type="Proteomes" id="UP000682733">
    <property type="component" value="Unassembled WGS sequence"/>
</dbReference>
<dbReference type="EMBL" id="CAJOBC010009480">
    <property type="protein sequence ID" value="CAF3988961.1"/>
    <property type="molecule type" value="Genomic_DNA"/>
</dbReference>
<accession>A0A814Y6F8</accession>
<gene>
    <name evidence="1" type="ORF">GPM918_LOCUS24931</name>
    <name evidence="2" type="ORF">OVA965_LOCUS29486</name>
    <name evidence="3" type="ORF">SRO942_LOCUS24935</name>
    <name evidence="4" type="ORF">TMI583_LOCUS30259</name>
</gene>
<dbReference type="Proteomes" id="UP000663829">
    <property type="component" value="Unassembled WGS sequence"/>
</dbReference>
<dbReference type="Pfam" id="PF11958">
    <property type="entry name" value="DUF3472"/>
    <property type="match status" value="1"/>
</dbReference>
<evidence type="ECO:0000313" key="2">
    <source>
        <dbReference type="EMBL" id="CAF1322129.1"/>
    </source>
</evidence>
<dbReference type="AlphaFoldDB" id="A0A814Y6F8"/>
<keyword evidence="5" id="KW-1185">Reference proteome</keyword>
<reference evidence="1" key="1">
    <citation type="submission" date="2021-02" db="EMBL/GenBank/DDBJ databases">
        <authorList>
            <person name="Nowell W R."/>
        </authorList>
    </citation>
    <scope>NUCLEOTIDE SEQUENCE</scope>
</reference>
<protein>
    <recommendedName>
        <fullName evidence="6">DUF5077 domain-containing protein</fullName>
    </recommendedName>
</protein>
<proteinExistence type="predicted"/>
<organism evidence="1 5">
    <name type="scientific">Didymodactylos carnosus</name>
    <dbReference type="NCBI Taxonomy" id="1234261"/>
    <lineage>
        <taxon>Eukaryota</taxon>
        <taxon>Metazoa</taxon>
        <taxon>Spiralia</taxon>
        <taxon>Gnathifera</taxon>
        <taxon>Rotifera</taxon>
        <taxon>Eurotatoria</taxon>
        <taxon>Bdelloidea</taxon>
        <taxon>Philodinida</taxon>
        <taxon>Philodinidae</taxon>
        <taxon>Didymodactylos</taxon>
    </lineage>
</organism>
<dbReference type="InterPro" id="IPR021862">
    <property type="entry name" value="DUF3472"/>
</dbReference>